<evidence type="ECO:0000259" key="1">
    <source>
        <dbReference type="Pfam" id="PF09413"/>
    </source>
</evidence>
<sequence length="71" mass="7549">MIEVLSTNDPVKLSFAEAVLRDAGVEAVTLDAHTAATFGGALPWIKRRVLVREADAAKARMALAAAMPKDE</sequence>
<dbReference type="Proteomes" id="UP000325122">
    <property type="component" value="Unassembled WGS sequence"/>
</dbReference>
<gene>
    <name evidence="2" type="ORF">F1654_09990</name>
</gene>
<proteinExistence type="predicted"/>
<keyword evidence="3" id="KW-1185">Reference proteome</keyword>
<evidence type="ECO:0000313" key="3">
    <source>
        <dbReference type="Proteomes" id="UP000325122"/>
    </source>
</evidence>
<dbReference type="EMBL" id="VWOJ01000003">
    <property type="protein sequence ID" value="KAA5802438.1"/>
    <property type="molecule type" value="Genomic_DNA"/>
</dbReference>
<comment type="caution">
    <text evidence="2">The sequence shown here is derived from an EMBL/GenBank/DDBJ whole genome shotgun (WGS) entry which is preliminary data.</text>
</comment>
<organism evidence="2 3">
    <name type="scientific">Alkalicaulis satelles</name>
    <dbReference type="NCBI Taxonomy" id="2609175"/>
    <lineage>
        <taxon>Bacteria</taxon>
        <taxon>Pseudomonadati</taxon>
        <taxon>Pseudomonadota</taxon>
        <taxon>Alphaproteobacteria</taxon>
        <taxon>Maricaulales</taxon>
        <taxon>Maricaulaceae</taxon>
        <taxon>Alkalicaulis</taxon>
    </lineage>
</organism>
<accession>A0A5M6ZH08</accession>
<feature type="domain" description="DUF2007" evidence="1">
    <location>
        <begin position="1"/>
        <end position="65"/>
    </location>
</feature>
<protein>
    <submittedName>
        <fullName evidence="2">DUF2007 domain-containing protein</fullName>
    </submittedName>
</protein>
<dbReference type="AlphaFoldDB" id="A0A5M6ZH08"/>
<evidence type="ECO:0000313" key="2">
    <source>
        <dbReference type="EMBL" id="KAA5802438.1"/>
    </source>
</evidence>
<dbReference type="Pfam" id="PF09413">
    <property type="entry name" value="DUF2007"/>
    <property type="match status" value="1"/>
</dbReference>
<dbReference type="Gene3D" id="3.30.70.790">
    <property type="entry name" value="UreE, C-terminal domain"/>
    <property type="match status" value="1"/>
</dbReference>
<dbReference type="InterPro" id="IPR018551">
    <property type="entry name" value="DUF2007"/>
</dbReference>
<dbReference type="SUPFAM" id="SSF54913">
    <property type="entry name" value="GlnB-like"/>
    <property type="match status" value="1"/>
</dbReference>
<dbReference type="InterPro" id="IPR011322">
    <property type="entry name" value="N-reg_PII-like_a/b"/>
</dbReference>
<reference evidence="2 3" key="1">
    <citation type="submission" date="2019-09" db="EMBL/GenBank/DDBJ databases">
        <authorList>
            <person name="Kevbrin V."/>
            <person name="Grouzdev D.S."/>
        </authorList>
    </citation>
    <scope>NUCLEOTIDE SEQUENCE [LARGE SCALE GENOMIC DNA]</scope>
    <source>
        <strain evidence="2 3">G-192</strain>
    </source>
</reference>
<name>A0A5M6ZH08_9PROT</name>